<protein>
    <submittedName>
        <fullName evidence="2">Uncharacterized protein</fullName>
    </submittedName>
</protein>
<name>A0A1I7WK59_HETBA</name>
<dbReference type="Proteomes" id="UP000095283">
    <property type="component" value="Unplaced"/>
</dbReference>
<reference evidence="2" key="1">
    <citation type="submission" date="2016-11" db="UniProtKB">
        <authorList>
            <consortium name="WormBaseParasite"/>
        </authorList>
    </citation>
    <scope>IDENTIFICATION</scope>
</reference>
<proteinExistence type="predicted"/>
<dbReference type="AlphaFoldDB" id="A0A1I7WK59"/>
<accession>A0A1I7WK59</accession>
<keyword evidence="1" id="KW-1185">Reference proteome</keyword>
<sequence>MTDRYCKIIIKICEEQITLNSG</sequence>
<organism evidence="1 2">
    <name type="scientific">Heterorhabditis bacteriophora</name>
    <name type="common">Entomopathogenic nematode worm</name>
    <dbReference type="NCBI Taxonomy" id="37862"/>
    <lineage>
        <taxon>Eukaryota</taxon>
        <taxon>Metazoa</taxon>
        <taxon>Ecdysozoa</taxon>
        <taxon>Nematoda</taxon>
        <taxon>Chromadorea</taxon>
        <taxon>Rhabditida</taxon>
        <taxon>Rhabditina</taxon>
        <taxon>Rhabditomorpha</taxon>
        <taxon>Strongyloidea</taxon>
        <taxon>Heterorhabditidae</taxon>
        <taxon>Heterorhabditis</taxon>
    </lineage>
</organism>
<evidence type="ECO:0000313" key="1">
    <source>
        <dbReference type="Proteomes" id="UP000095283"/>
    </source>
</evidence>
<evidence type="ECO:0000313" key="2">
    <source>
        <dbReference type="WBParaSite" id="Hba_05426"/>
    </source>
</evidence>
<dbReference type="WBParaSite" id="Hba_05426">
    <property type="protein sequence ID" value="Hba_05426"/>
    <property type="gene ID" value="Hba_05426"/>
</dbReference>